<evidence type="ECO:0000313" key="18">
    <source>
        <dbReference type="Proteomes" id="UP001139179"/>
    </source>
</evidence>
<dbReference type="FunFam" id="2.10.109.10:FF:000001">
    <property type="entry name" value="LexA repressor"/>
    <property type="match status" value="1"/>
</dbReference>
<evidence type="ECO:0000256" key="9">
    <source>
        <dbReference type="ARBA" id="ARBA00023125"/>
    </source>
</evidence>
<dbReference type="AlphaFoldDB" id="A0A9X2ILX2"/>
<dbReference type="Pfam" id="PF01726">
    <property type="entry name" value="LexA_DNA_bind"/>
    <property type="match status" value="1"/>
</dbReference>
<feature type="active site" description="For autocatalytic cleavage activity" evidence="13">
    <location>
        <position position="129"/>
    </location>
</feature>
<keyword evidence="18" id="KW-1185">Reference proteome</keyword>
<keyword evidence="9 13" id="KW-0238">DNA-binding</keyword>
<comment type="catalytic activity">
    <reaction evidence="13">
        <text>Hydrolysis of Ala-|-Gly bond in repressor LexA.</text>
        <dbReference type="EC" id="3.4.21.88"/>
    </reaction>
</comment>
<dbReference type="SUPFAM" id="SSF46785">
    <property type="entry name" value="Winged helix' DNA-binding domain"/>
    <property type="match status" value="1"/>
</dbReference>
<comment type="caution">
    <text evidence="17">The sequence shown here is derived from an EMBL/GenBank/DDBJ whole genome shotgun (WGS) entry which is preliminary data.</text>
</comment>
<reference evidence="17" key="1">
    <citation type="submission" date="2022-05" db="EMBL/GenBank/DDBJ databases">
        <title>Comparative Genomics of Spacecraft Associated Microbes.</title>
        <authorList>
            <person name="Tran M.T."/>
            <person name="Wright A."/>
            <person name="Seuylemezian A."/>
            <person name="Eisen J."/>
            <person name="Coil D."/>
        </authorList>
    </citation>
    <scope>NUCLEOTIDE SEQUENCE</scope>
    <source>
        <strain evidence="17">214.1.1</strain>
    </source>
</reference>
<accession>A0A9X2ILX2</accession>
<dbReference type="InterPro" id="IPR050077">
    <property type="entry name" value="LexA_repressor"/>
</dbReference>
<keyword evidence="12 13" id="KW-0742">SOS response</keyword>
<evidence type="ECO:0000256" key="5">
    <source>
        <dbReference type="ARBA" id="ARBA00022763"/>
    </source>
</evidence>
<dbReference type="Gene3D" id="2.10.109.10">
    <property type="entry name" value="Umud Fragment, subunit A"/>
    <property type="match status" value="1"/>
</dbReference>
<sequence length="207" mass="23261">MSKLSKRQLEILEYIKDEVRKKGYPPSVREIGEAVGLASSSTVHGHLSRLEKKGYIRRDPTKPRAIEILHLDHEVQAVKEQKTTYVPIIGKVTAGNPITAVENIEDYLPLPDHLGSHENTYVLVIQGDSMIEAGIFDGDMVIVRQQQSADNGDIIVAMTEENEATVKRFFREKDYIRLQPENSTMAPILLKDCTVLGKVIGVFRTIH</sequence>
<keyword evidence="11 13" id="KW-0234">DNA repair</keyword>
<dbReference type="EC" id="3.4.21.88" evidence="13"/>
<keyword evidence="4 13" id="KW-0235">DNA replication</keyword>
<keyword evidence="3 13" id="KW-0678">Repressor</keyword>
<keyword evidence="7 13" id="KW-0068">Autocatalytic cleavage</keyword>
<dbReference type="InterPro" id="IPR039418">
    <property type="entry name" value="LexA-like"/>
</dbReference>
<dbReference type="HAMAP" id="MF_00015">
    <property type="entry name" value="LexA"/>
    <property type="match status" value="1"/>
</dbReference>
<dbReference type="PRINTS" id="PR00726">
    <property type="entry name" value="LEXASERPTASE"/>
</dbReference>
<dbReference type="Proteomes" id="UP001139179">
    <property type="component" value="Unassembled WGS sequence"/>
</dbReference>
<feature type="site" description="Cleavage; by autolysis" evidence="13">
    <location>
        <begin position="94"/>
        <end position="95"/>
    </location>
</feature>
<dbReference type="RefSeq" id="WP_251222107.1">
    <property type="nucleotide sequence ID" value="NZ_JAMBOL010000002.1"/>
</dbReference>
<dbReference type="EMBL" id="JAMBOL010000002">
    <property type="protein sequence ID" value="MCM3713299.1"/>
    <property type="molecule type" value="Genomic_DNA"/>
</dbReference>
<keyword evidence="5 13" id="KW-0227">DNA damage</keyword>
<evidence type="ECO:0000256" key="10">
    <source>
        <dbReference type="ARBA" id="ARBA00023163"/>
    </source>
</evidence>
<feature type="active site" description="For autocatalytic cleavage activity" evidence="13">
    <location>
        <position position="167"/>
    </location>
</feature>
<evidence type="ECO:0000256" key="11">
    <source>
        <dbReference type="ARBA" id="ARBA00023204"/>
    </source>
</evidence>
<dbReference type="InterPro" id="IPR036388">
    <property type="entry name" value="WH-like_DNA-bd_sf"/>
</dbReference>
<dbReference type="InterPro" id="IPR036286">
    <property type="entry name" value="LexA/Signal_pep-like_sf"/>
</dbReference>
<dbReference type="InterPro" id="IPR006200">
    <property type="entry name" value="LexA"/>
</dbReference>
<evidence type="ECO:0000259" key="15">
    <source>
        <dbReference type="Pfam" id="PF00717"/>
    </source>
</evidence>
<comment type="subunit">
    <text evidence="2 13">Homodimer.</text>
</comment>
<dbReference type="Gene3D" id="1.10.10.10">
    <property type="entry name" value="Winged helix-like DNA-binding domain superfamily/Winged helix DNA-binding domain"/>
    <property type="match status" value="1"/>
</dbReference>
<dbReference type="PANTHER" id="PTHR33516:SF2">
    <property type="entry name" value="LEXA REPRESSOR-RELATED"/>
    <property type="match status" value="1"/>
</dbReference>
<dbReference type="GO" id="GO:0006281">
    <property type="term" value="P:DNA repair"/>
    <property type="evidence" value="ECO:0007669"/>
    <property type="project" value="UniProtKB-UniRule"/>
</dbReference>
<name>A0A9X2ILX2_9BACI</name>
<dbReference type="InterPro" id="IPR006199">
    <property type="entry name" value="LexA_DNA-bd_dom"/>
</dbReference>
<dbReference type="Pfam" id="PF00717">
    <property type="entry name" value="Peptidase_S24"/>
    <property type="match status" value="1"/>
</dbReference>
<comment type="function">
    <text evidence="13">Represses a number of genes involved in the response to DNA damage (SOS response), including recA and lexA. In the presence of single-stranded DNA, RecA interacts with LexA causing an autocatalytic cleavage which disrupts the DNA-binding part of LexA, leading to derepression of the SOS regulon and eventually DNA repair.</text>
</comment>
<keyword evidence="8 13" id="KW-0805">Transcription regulation</keyword>
<gene>
    <name evidence="13 17" type="primary">lexA</name>
    <name evidence="17" type="ORF">M3202_04315</name>
</gene>
<dbReference type="InterPro" id="IPR011991">
    <property type="entry name" value="ArsR-like_HTH"/>
</dbReference>
<dbReference type="GO" id="GO:0009432">
    <property type="term" value="P:SOS response"/>
    <property type="evidence" value="ECO:0007669"/>
    <property type="project" value="UniProtKB-UniRule"/>
</dbReference>
<evidence type="ECO:0000256" key="2">
    <source>
        <dbReference type="ARBA" id="ARBA00011738"/>
    </source>
</evidence>
<dbReference type="CDD" id="cd00090">
    <property type="entry name" value="HTH_ARSR"/>
    <property type="match status" value="1"/>
</dbReference>
<dbReference type="GO" id="GO:0045892">
    <property type="term" value="P:negative regulation of DNA-templated transcription"/>
    <property type="evidence" value="ECO:0007669"/>
    <property type="project" value="UniProtKB-UniRule"/>
</dbReference>
<dbReference type="InterPro" id="IPR015927">
    <property type="entry name" value="Peptidase_S24_S26A/B/C"/>
</dbReference>
<protein>
    <recommendedName>
        <fullName evidence="13">LexA repressor</fullName>
        <ecNumber evidence="13">3.4.21.88</ecNumber>
    </recommendedName>
</protein>
<evidence type="ECO:0000256" key="1">
    <source>
        <dbReference type="ARBA" id="ARBA00007484"/>
    </source>
</evidence>
<evidence type="ECO:0000256" key="12">
    <source>
        <dbReference type="ARBA" id="ARBA00023236"/>
    </source>
</evidence>
<evidence type="ECO:0000256" key="8">
    <source>
        <dbReference type="ARBA" id="ARBA00023015"/>
    </source>
</evidence>
<feature type="domain" description="Peptidase S24/S26A/S26B/S26C" evidence="15">
    <location>
        <begin position="87"/>
        <end position="200"/>
    </location>
</feature>
<keyword evidence="10 13" id="KW-0804">Transcription</keyword>
<comment type="similarity">
    <text evidence="1 13 14">Belongs to the peptidase S24 family.</text>
</comment>
<evidence type="ECO:0000259" key="16">
    <source>
        <dbReference type="Pfam" id="PF01726"/>
    </source>
</evidence>
<proteinExistence type="inferred from homology"/>
<evidence type="ECO:0000256" key="6">
    <source>
        <dbReference type="ARBA" id="ARBA00022801"/>
    </source>
</evidence>
<evidence type="ECO:0000256" key="7">
    <source>
        <dbReference type="ARBA" id="ARBA00022813"/>
    </source>
</evidence>
<dbReference type="GO" id="GO:0006508">
    <property type="term" value="P:proteolysis"/>
    <property type="evidence" value="ECO:0007669"/>
    <property type="project" value="InterPro"/>
</dbReference>
<dbReference type="GO" id="GO:0004252">
    <property type="term" value="F:serine-type endopeptidase activity"/>
    <property type="evidence" value="ECO:0007669"/>
    <property type="project" value="UniProtKB-UniRule"/>
</dbReference>
<dbReference type="CDD" id="cd06529">
    <property type="entry name" value="S24_LexA-like"/>
    <property type="match status" value="1"/>
</dbReference>
<evidence type="ECO:0000256" key="14">
    <source>
        <dbReference type="RuleBase" id="RU003991"/>
    </source>
</evidence>
<evidence type="ECO:0000313" key="17">
    <source>
        <dbReference type="EMBL" id="MCM3713299.1"/>
    </source>
</evidence>
<evidence type="ECO:0000256" key="13">
    <source>
        <dbReference type="HAMAP-Rule" id="MF_00015"/>
    </source>
</evidence>
<keyword evidence="6 13" id="KW-0378">Hydrolase</keyword>
<dbReference type="FunFam" id="1.10.10.10:FF:000009">
    <property type="entry name" value="LexA repressor"/>
    <property type="match status" value="1"/>
</dbReference>
<evidence type="ECO:0000256" key="3">
    <source>
        <dbReference type="ARBA" id="ARBA00022491"/>
    </source>
</evidence>
<dbReference type="InterPro" id="IPR006197">
    <property type="entry name" value="Peptidase_S24_LexA"/>
</dbReference>
<dbReference type="SUPFAM" id="SSF51306">
    <property type="entry name" value="LexA/Signal peptidase"/>
    <property type="match status" value="1"/>
</dbReference>
<dbReference type="GO" id="GO:0003677">
    <property type="term" value="F:DNA binding"/>
    <property type="evidence" value="ECO:0007669"/>
    <property type="project" value="UniProtKB-UniRule"/>
</dbReference>
<dbReference type="PANTHER" id="PTHR33516">
    <property type="entry name" value="LEXA REPRESSOR"/>
    <property type="match status" value="1"/>
</dbReference>
<feature type="DNA-binding region" description="H-T-H motif" evidence="13">
    <location>
        <begin position="28"/>
        <end position="48"/>
    </location>
</feature>
<dbReference type="GO" id="GO:0006260">
    <property type="term" value="P:DNA replication"/>
    <property type="evidence" value="ECO:0007669"/>
    <property type="project" value="UniProtKB-UniRule"/>
</dbReference>
<dbReference type="InterPro" id="IPR036390">
    <property type="entry name" value="WH_DNA-bd_sf"/>
</dbReference>
<feature type="domain" description="LexA repressor DNA-binding" evidence="16">
    <location>
        <begin position="1"/>
        <end position="65"/>
    </location>
</feature>
<evidence type="ECO:0000256" key="4">
    <source>
        <dbReference type="ARBA" id="ARBA00022705"/>
    </source>
</evidence>
<organism evidence="17 18">
    <name type="scientific">Halalkalibacter oceani</name>
    <dbReference type="NCBI Taxonomy" id="1653776"/>
    <lineage>
        <taxon>Bacteria</taxon>
        <taxon>Bacillati</taxon>
        <taxon>Bacillota</taxon>
        <taxon>Bacilli</taxon>
        <taxon>Bacillales</taxon>
        <taxon>Bacillaceae</taxon>
        <taxon>Halalkalibacter</taxon>
    </lineage>
</organism>
<dbReference type="NCBIfam" id="TIGR00498">
    <property type="entry name" value="lexA"/>
    <property type="match status" value="1"/>
</dbReference>